<dbReference type="Gene3D" id="2.60.40.420">
    <property type="entry name" value="Cupredoxins - blue copper proteins"/>
    <property type="match status" value="1"/>
</dbReference>
<dbReference type="EMBL" id="BOPG01000027">
    <property type="protein sequence ID" value="GIJ56969.1"/>
    <property type="molecule type" value="Genomic_DNA"/>
</dbReference>
<dbReference type="AlphaFoldDB" id="A0A8J3Z446"/>
<evidence type="ECO:0008006" key="4">
    <source>
        <dbReference type="Google" id="ProtNLM"/>
    </source>
</evidence>
<keyword evidence="1" id="KW-0732">Signal</keyword>
<accession>A0A8J3Z446</accession>
<dbReference type="Proteomes" id="UP000612585">
    <property type="component" value="Unassembled WGS sequence"/>
</dbReference>
<dbReference type="InterPro" id="IPR008972">
    <property type="entry name" value="Cupredoxin"/>
</dbReference>
<dbReference type="RefSeq" id="WP_203995967.1">
    <property type="nucleotide sequence ID" value="NZ_BOPG01000027.1"/>
</dbReference>
<organism evidence="2 3">
    <name type="scientific">Virgisporangium aurantiacum</name>
    <dbReference type="NCBI Taxonomy" id="175570"/>
    <lineage>
        <taxon>Bacteria</taxon>
        <taxon>Bacillati</taxon>
        <taxon>Actinomycetota</taxon>
        <taxon>Actinomycetes</taxon>
        <taxon>Micromonosporales</taxon>
        <taxon>Micromonosporaceae</taxon>
        <taxon>Virgisporangium</taxon>
    </lineage>
</organism>
<gene>
    <name evidence="2" type="ORF">Vau01_044850</name>
</gene>
<reference evidence="2" key="1">
    <citation type="submission" date="2021-01" db="EMBL/GenBank/DDBJ databases">
        <title>Whole genome shotgun sequence of Virgisporangium aurantiacum NBRC 16421.</title>
        <authorList>
            <person name="Komaki H."/>
            <person name="Tamura T."/>
        </authorList>
    </citation>
    <scope>NUCLEOTIDE SEQUENCE</scope>
    <source>
        <strain evidence="2">NBRC 16421</strain>
    </source>
</reference>
<evidence type="ECO:0000256" key="1">
    <source>
        <dbReference type="SAM" id="SignalP"/>
    </source>
</evidence>
<feature type="signal peptide" evidence="1">
    <location>
        <begin position="1"/>
        <end position="25"/>
    </location>
</feature>
<dbReference type="SUPFAM" id="SSF49503">
    <property type="entry name" value="Cupredoxins"/>
    <property type="match status" value="1"/>
</dbReference>
<proteinExistence type="predicted"/>
<name>A0A8J3Z446_9ACTN</name>
<keyword evidence="3" id="KW-1185">Reference proteome</keyword>
<protein>
    <recommendedName>
        <fullName evidence="4">Blue (type 1) copper domain-containing protein</fullName>
    </recommendedName>
</protein>
<sequence>MRFPRILIGAALVAAGLFLPSAVSAPERAPAGTVGMEHEKFTGPQTITIPRGGSIVFYNDSTWLHVIGPGDQGRIAPEPGAPNLGERGLFSSETGDTFVSGPWNTPGTYHITCQLHQPMNLTIIVTE</sequence>
<comment type="caution">
    <text evidence="2">The sequence shown here is derived from an EMBL/GenBank/DDBJ whole genome shotgun (WGS) entry which is preliminary data.</text>
</comment>
<evidence type="ECO:0000313" key="3">
    <source>
        <dbReference type="Proteomes" id="UP000612585"/>
    </source>
</evidence>
<evidence type="ECO:0000313" key="2">
    <source>
        <dbReference type="EMBL" id="GIJ56969.1"/>
    </source>
</evidence>
<feature type="chain" id="PRO_5039176017" description="Blue (type 1) copper domain-containing protein" evidence="1">
    <location>
        <begin position="26"/>
        <end position="127"/>
    </location>
</feature>